<dbReference type="VEuPathDB" id="AmoebaDB:DICPUDRAFT_92156"/>
<dbReference type="FunCoup" id="F0ZMV5">
    <property type="interactions" value="937"/>
</dbReference>
<dbReference type="InParanoid" id="F0ZMV5"/>
<dbReference type="KEGG" id="dpp:DICPUDRAFT_92156"/>
<dbReference type="RefSeq" id="XP_003288748.1">
    <property type="nucleotide sequence ID" value="XM_003288700.1"/>
</dbReference>
<proteinExistence type="predicted"/>
<protein>
    <submittedName>
        <fullName evidence="1">Expressed protein</fullName>
    </submittedName>
</protein>
<evidence type="ECO:0000313" key="2">
    <source>
        <dbReference type="Proteomes" id="UP000001064"/>
    </source>
</evidence>
<organism evidence="1 2">
    <name type="scientific">Dictyostelium purpureum</name>
    <name type="common">Slime mold</name>
    <dbReference type="NCBI Taxonomy" id="5786"/>
    <lineage>
        <taxon>Eukaryota</taxon>
        <taxon>Amoebozoa</taxon>
        <taxon>Evosea</taxon>
        <taxon>Eumycetozoa</taxon>
        <taxon>Dictyostelia</taxon>
        <taxon>Dictyosteliales</taxon>
        <taxon>Dictyosteliaceae</taxon>
        <taxon>Dictyostelium</taxon>
    </lineage>
</organism>
<accession>F0ZMV5</accession>
<evidence type="ECO:0000313" key="1">
    <source>
        <dbReference type="EMBL" id="EGC34707.1"/>
    </source>
</evidence>
<dbReference type="GeneID" id="10499289"/>
<keyword evidence="2" id="KW-1185">Reference proteome</keyword>
<dbReference type="EMBL" id="GL871086">
    <property type="protein sequence ID" value="EGC34707.1"/>
    <property type="molecule type" value="Genomic_DNA"/>
</dbReference>
<dbReference type="Proteomes" id="UP000001064">
    <property type="component" value="Unassembled WGS sequence"/>
</dbReference>
<sequence length="55" mass="6254">MLFKSLISLNQNNKNNQILSNNTNSCESNKFNNNDLCASNSSLTTSMFIKPYFMN</sequence>
<reference evidence="2" key="1">
    <citation type="journal article" date="2011" name="Genome Biol.">
        <title>Comparative genomics of the social amoebae Dictyostelium discoideum and Dictyostelium purpureum.</title>
        <authorList>
            <consortium name="US DOE Joint Genome Institute (JGI-PGF)"/>
            <person name="Sucgang R."/>
            <person name="Kuo A."/>
            <person name="Tian X."/>
            <person name="Salerno W."/>
            <person name="Parikh A."/>
            <person name="Feasley C.L."/>
            <person name="Dalin E."/>
            <person name="Tu H."/>
            <person name="Huang E."/>
            <person name="Barry K."/>
            <person name="Lindquist E."/>
            <person name="Shapiro H."/>
            <person name="Bruce D."/>
            <person name="Schmutz J."/>
            <person name="Salamov A."/>
            <person name="Fey P."/>
            <person name="Gaudet P."/>
            <person name="Anjard C."/>
            <person name="Babu M.M."/>
            <person name="Basu S."/>
            <person name="Bushmanova Y."/>
            <person name="van der Wel H."/>
            <person name="Katoh-Kurasawa M."/>
            <person name="Dinh C."/>
            <person name="Coutinho P.M."/>
            <person name="Saito T."/>
            <person name="Elias M."/>
            <person name="Schaap P."/>
            <person name="Kay R.R."/>
            <person name="Henrissat B."/>
            <person name="Eichinger L."/>
            <person name="Rivero F."/>
            <person name="Putnam N.H."/>
            <person name="West C.M."/>
            <person name="Loomis W.F."/>
            <person name="Chisholm R.L."/>
            <person name="Shaulsky G."/>
            <person name="Strassmann J.E."/>
            <person name="Queller D.C."/>
            <person name="Kuspa A."/>
            <person name="Grigoriev I.V."/>
        </authorList>
    </citation>
    <scope>NUCLEOTIDE SEQUENCE [LARGE SCALE GENOMIC DNA]</scope>
    <source>
        <strain evidence="2">QSDP1</strain>
    </source>
</reference>
<gene>
    <name evidence="1" type="ORF">DICPUDRAFT_92156</name>
</gene>
<dbReference type="AlphaFoldDB" id="F0ZMV5"/>
<name>F0ZMV5_DICPU</name>